<sequence length="253" mass="28020">MSSFTPTPPPSRLVLVCCHGIWLGGPSQGRDESEWLIADFQHGETPTFIEHIKAGLQHLARARRDSVLVFSGAATRRETRLSEARSYANVALENGYFGLLAPPVAGTDILLEERALDSYHNVLFGLTLFYARFRCWPRHVTVVSHAFKRPRLVDGHCVAVGFPLERVSFVGVDPPCSGAKPAAMMGVAEAVRDWGRDPHGRGHTLAAKRARRNAWAAWQGVFEEGVEDRDRGGLRTVGEGENETLVEGERRPW</sequence>
<dbReference type="EMBL" id="AZHC01000022">
    <property type="protein sequence ID" value="OAA39407.1"/>
    <property type="molecule type" value="Genomic_DNA"/>
</dbReference>
<accession>A0A167AWS7</accession>
<evidence type="ECO:0000259" key="2">
    <source>
        <dbReference type="Pfam" id="PF02698"/>
    </source>
</evidence>
<dbReference type="OMA" id="VCCHAIF"/>
<feature type="region of interest" description="Disordered" evidence="1">
    <location>
        <begin position="229"/>
        <end position="253"/>
    </location>
</feature>
<evidence type="ECO:0000256" key="1">
    <source>
        <dbReference type="SAM" id="MobiDB-lite"/>
    </source>
</evidence>
<comment type="caution">
    <text evidence="3">The sequence shown here is derived from an EMBL/GenBank/DDBJ whole genome shotgun (WGS) entry which is preliminary data.</text>
</comment>
<reference evidence="3 4" key="1">
    <citation type="journal article" date="2016" name="Genome Biol. Evol.">
        <title>Divergent and convergent evolution of fungal pathogenicity.</title>
        <authorList>
            <person name="Shang Y."/>
            <person name="Xiao G."/>
            <person name="Zheng P."/>
            <person name="Cen K."/>
            <person name="Zhan S."/>
            <person name="Wang C."/>
        </authorList>
    </citation>
    <scope>NUCLEOTIDE SEQUENCE [LARGE SCALE GENOMIC DNA]</scope>
    <source>
        <strain evidence="3 4">RCEF 4871</strain>
    </source>
</reference>
<dbReference type="InterPro" id="IPR003848">
    <property type="entry name" value="DUF218"/>
</dbReference>
<feature type="domain" description="DUF218" evidence="2">
    <location>
        <begin position="47"/>
        <end position="153"/>
    </location>
</feature>
<dbReference type="PANTHER" id="PTHR28110:SF1">
    <property type="entry name" value="TRANSMEMBRANE PROTEIN"/>
    <property type="match status" value="1"/>
</dbReference>
<evidence type="ECO:0000313" key="4">
    <source>
        <dbReference type="Proteomes" id="UP000243498"/>
    </source>
</evidence>
<dbReference type="Proteomes" id="UP000243498">
    <property type="component" value="Unassembled WGS sequence"/>
</dbReference>
<dbReference type="GO" id="GO:0005737">
    <property type="term" value="C:cytoplasm"/>
    <property type="evidence" value="ECO:0007669"/>
    <property type="project" value="TreeGrafter"/>
</dbReference>
<name>A0A167AWS7_METRR</name>
<keyword evidence="4" id="KW-1185">Reference proteome</keyword>
<gene>
    <name evidence="3" type="ORF">NOR_06245</name>
</gene>
<dbReference type="PANTHER" id="PTHR28110">
    <property type="entry name" value="TRANSMEMBRANE PROTEIN"/>
    <property type="match status" value="1"/>
</dbReference>
<dbReference type="AlphaFoldDB" id="A0A167AWS7"/>
<dbReference type="OrthoDB" id="4347at2759"/>
<protein>
    <recommendedName>
        <fullName evidence="2">DUF218 domain-containing protein</fullName>
    </recommendedName>
</protein>
<dbReference type="Pfam" id="PF02698">
    <property type="entry name" value="DUF218"/>
    <property type="match status" value="1"/>
</dbReference>
<dbReference type="InterPro" id="IPR055323">
    <property type="entry name" value="C57A10.07/YOR238W"/>
</dbReference>
<evidence type="ECO:0000313" key="3">
    <source>
        <dbReference type="EMBL" id="OAA39407.1"/>
    </source>
</evidence>
<organism evidence="3 4">
    <name type="scientific">Metarhizium rileyi (strain RCEF 4871)</name>
    <name type="common">Nomuraea rileyi</name>
    <dbReference type="NCBI Taxonomy" id="1649241"/>
    <lineage>
        <taxon>Eukaryota</taxon>
        <taxon>Fungi</taxon>
        <taxon>Dikarya</taxon>
        <taxon>Ascomycota</taxon>
        <taxon>Pezizomycotina</taxon>
        <taxon>Sordariomycetes</taxon>
        <taxon>Hypocreomycetidae</taxon>
        <taxon>Hypocreales</taxon>
        <taxon>Clavicipitaceae</taxon>
        <taxon>Metarhizium</taxon>
    </lineage>
</organism>
<proteinExistence type="predicted"/>